<evidence type="ECO:0000256" key="2">
    <source>
        <dbReference type="ARBA" id="ARBA00034617"/>
    </source>
</evidence>
<dbReference type="KEGG" id="nga:Ngar_c34090"/>
<evidence type="ECO:0000256" key="3">
    <source>
        <dbReference type="ARBA" id="ARBA00048954"/>
    </source>
</evidence>
<feature type="domain" description="Helicase HerA central" evidence="5">
    <location>
        <begin position="115"/>
        <end position="315"/>
    </location>
</feature>
<comment type="catalytic activity">
    <reaction evidence="2">
        <text>Couples ATP hydrolysis with the unwinding of duplex DNA by translocating in the 3'-5' direction.</text>
        <dbReference type="EC" id="5.6.2.4"/>
    </reaction>
</comment>
<evidence type="ECO:0000313" key="7">
    <source>
        <dbReference type="Proteomes" id="UP000008037"/>
    </source>
</evidence>
<dbReference type="EMBL" id="CP002408">
    <property type="protein sequence ID" value="AFU60324.1"/>
    <property type="molecule type" value="Genomic_DNA"/>
</dbReference>
<dbReference type="Pfam" id="PF01935">
    <property type="entry name" value="DUF87"/>
    <property type="match status" value="1"/>
</dbReference>
<dbReference type="PATRIC" id="fig|1237085.11.peg.3405"/>
<comment type="catalytic activity">
    <reaction evidence="3">
        <text>ATP + H2O = ADP + phosphate + H(+)</text>
        <dbReference type="Rhea" id="RHEA:13065"/>
        <dbReference type="ChEBI" id="CHEBI:15377"/>
        <dbReference type="ChEBI" id="CHEBI:15378"/>
        <dbReference type="ChEBI" id="CHEBI:30616"/>
        <dbReference type="ChEBI" id="CHEBI:43474"/>
        <dbReference type="ChEBI" id="CHEBI:456216"/>
        <dbReference type="EC" id="5.6.2.3"/>
    </reaction>
</comment>
<comment type="similarity">
    <text evidence="1">Belongs to the HerA family.</text>
</comment>
<comment type="catalytic activity">
    <reaction evidence="4">
        <text>ATP + H2O = ADP + phosphate + H(+)</text>
        <dbReference type="Rhea" id="RHEA:13065"/>
        <dbReference type="ChEBI" id="CHEBI:15377"/>
        <dbReference type="ChEBI" id="CHEBI:15378"/>
        <dbReference type="ChEBI" id="CHEBI:30616"/>
        <dbReference type="ChEBI" id="CHEBI:43474"/>
        <dbReference type="ChEBI" id="CHEBI:456216"/>
        <dbReference type="EC" id="5.6.2.4"/>
    </reaction>
</comment>
<reference evidence="6 7" key="1">
    <citation type="journal article" date="2012" name="Environ. Microbiol.">
        <title>The genome of the ammonia-oxidizing Candidatus Nitrososphaera gargensis: insights into metabolic versatility and environmental adaptations.</title>
        <authorList>
            <person name="Spang A."/>
            <person name="Poehlein A."/>
            <person name="Offre P."/>
            <person name="Zumbragel S."/>
            <person name="Haider S."/>
            <person name="Rychlik N."/>
            <person name="Nowka B."/>
            <person name="Schmeisser C."/>
            <person name="Lebedeva E.V."/>
            <person name="Rattei T."/>
            <person name="Bohm C."/>
            <person name="Schmid M."/>
            <person name="Galushko A."/>
            <person name="Hatzenpichler R."/>
            <person name="Weinmaier T."/>
            <person name="Daniel R."/>
            <person name="Schleper C."/>
            <person name="Spieck E."/>
            <person name="Streit W."/>
            <person name="Wagner M."/>
        </authorList>
    </citation>
    <scope>NUCLEOTIDE SEQUENCE [LARGE SCALE GENOMIC DNA]</scope>
    <source>
        <strain evidence="7">Ga9.2</strain>
    </source>
</reference>
<dbReference type="InterPro" id="IPR027417">
    <property type="entry name" value="P-loop_NTPase"/>
</dbReference>
<gene>
    <name evidence="6" type="ordered locus">Ngar_c34090</name>
</gene>
<evidence type="ECO:0000313" key="6">
    <source>
        <dbReference type="EMBL" id="AFU60324.1"/>
    </source>
</evidence>
<dbReference type="SUPFAM" id="SSF52540">
    <property type="entry name" value="P-loop containing nucleoside triphosphate hydrolases"/>
    <property type="match status" value="1"/>
</dbReference>
<evidence type="ECO:0000256" key="1">
    <source>
        <dbReference type="ARBA" id="ARBA00007816"/>
    </source>
</evidence>
<dbReference type="STRING" id="1237085.Ngar_c34090"/>
<protein>
    <submittedName>
        <fullName evidence="6">DUF87 domain-containing protein</fullName>
    </submittedName>
</protein>
<evidence type="ECO:0000259" key="5">
    <source>
        <dbReference type="Pfam" id="PF01935"/>
    </source>
</evidence>
<dbReference type="GO" id="GO:0043138">
    <property type="term" value="F:3'-5' DNA helicase activity"/>
    <property type="evidence" value="ECO:0007669"/>
    <property type="project" value="UniProtKB-EC"/>
</dbReference>
<sequence>MTFESKRPVSIGEYVILNYGKGKVLGLVESSSISSDALGNGIRNYEEAHESKIVASENRRDKSFKGHVRILGYLDELKRCKAILPALPPEPGTEVYEASAQDLTAIFAPAGDEWIRIGTLLRNTEVDARVNVDKIVSRHLAVLAMTGMGKSNLVSLLAKEIARINGTMVVFDYHDDYSTLDMGNNNSNLMDARINPRLLSADKLAEVIEIQENASNQMHVLRVAFTEEVKQRKGDDFWDALINAVAAAGADKAYREAAAKVVDKIDDARRKFHNILDPGMSDPLALVKNGKINVINLVELTERQANIAVSFYLEELLDDRKKATRQKKGHVKSPPMFPAPVLVVIEEAHVFIPRDEDTDTKYFASKVAREGRKFGLGLVIVSQRPRGIDANILSQMGSLAVMRMIQQDDQAHVSAASEALSRDLIDQLTSLNPGEAIFAGQWVNLPTFVKVDEVKERKIGGDQKAVEEWSRLAAMKQVAKESSESYVPSGYIHDG</sequence>
<accession>K0IP13</accession>
<organism evidence="6 7">
    <name type="scientific">Nitrososphaera gargensis (strain Ga9.2)</name>
    <dbReference type="NCBI Taxonomy" id="1237085"/>
    <lineage>
        <taxon>Archaea</taxon>
        <taxon>Nitrososphaerota</taxon>
        <taxon>Nitrososphaeria</taxon>
        <taxon>Nitrososphaerales</taxon>
        <taxon>Nitrososphaeraceae</taxon>
        <taxon>Nitrososphaera</taxon>
    </lineage>
</organism>
<dbReference type="Proteomes" id="UP000008037">
    <property type="component" value="Chromosome"/>
</dbReference>
<dbReference type="Gene3D" id="3.40.50.300">
    <property type="entry name" value="P-loop containing nucleotide triphosphate hydrolases"/>
    <property type="match status" value="2"/>
</dbReference>
<dbReference type="AlphaFoldDB" id="K0IP13"/>
<dbReference type="BioCyc" id="CNIT1237085:G1324-3410-MONOMER"/>
<evidence type="ECO:0000256" key="4">
    <source>
        <dbReference type="ARBA" id="ARBA00048988"/>
    </source>
</evidence>
<dbReference type="InterPro" id="IPR008571">
    <property type="entry name" value="HerA-like"/>
</dbReference>
<dbReference type="InterPro" id="IPR002789">
    <property type="entry name" value="HerA_central"/>
</dbReference>
<dbReference type="GO" id="GO:0043139">
    <property type="term" value="F:5'-3' DNA helicase activity"/>
    <property type="evidence" value="ECO:0007669"/>
    <property type="project" value="UniProtKB-EC"/>
</dbReference>
<dbReference type="PANTHER" id="PTHR42957:SF1">
    <property type="entry name" value="HELICASE MJ1565-RELATED"/>
    <property type="match status" value="1"/>
</dbReference>
<dbReference type="InParanoid" id="K0IP13"/>
<keyword evidence="7" id="KW-1185">Reference proteome</keyword>
<dbReference type="HOGENOM" id="CLU_023842_2_0_2"/>
<name>K0IP13_NITGG</name>
<proteinExistence type="inferred from homology"/>
<dbReference type="PANTHER" id="PTHR42957">
    <property type="entry name" value="HELICASE MJ1565-RELATED"/>
    <property type="match status" value="1"/>
</dbReference>